<feature type="chain" id="PRO_5021392037" description="Hemopexin" evidence="3">
    <location>
        <begin position="18"/>
        <end position="356"/>
    </location>
</feature>
<gene>
    <name evidence="4" type="ORF">fugu_000841</name>
</gene>
<dbReference type="PANTHER" id="PTHR22917:SF10">
    <property type="entry name" value="HEMOPEXIN"/>
    <property type="match status" value="1"/>
</dbReference>
<dbReference type="PROSITE" id="PS51642">
    <property type="entry name" value="HEMOPEXIN_2"/>
    <property type="match status" value="4"/>
</dbReference>
<name>A0A4Z2CHV9_9TELE</name>
<evidence type="ECO:0000313" key="5">
    <source>
        <dbReference type="Proteomes" id="UP000516260"/>
    </source>
</evidence>
<keyword evidence="1 3" id="KW-0732">Signal</keyword>
<evidence type="ECO:0000313" key="4">
    <source>
        <dbReference type="EMBL" id="TNN03812.1"/>
    </source>
</evidence>
<evidence type="ECO:0000256" key="3">
    <source>
        <dbReference type="SAM" id="SignalP"/>
    </source>
</evidence>
<dbReference type="GO" id="GO:0005615">
    <property type="term" value="C:extracellular space"/>
    <property type="evidence" value="ECO:0007669"/>
    <property type="project" value="TreeGrafter"/>
</dbReference>
<dbReference type="Proteomes" id="UP000516260">
    <property type="component" value="Chromosome 1"/>
</dbReference>
<dbReference type="Gene3D" id="2.110.10.10">
    <property type="entry name" value="Hemopexin-like domain"/>
    <property type="match status" value="2"/>
</dbReference>
<dbReference type="SMART" id="SM00120">
    <property type="entry name" value="HX"/>
    <property type="match status" value="4"/>
</dbReference>
<feature type="repeat" description="Hemopexin" evidence="2">
    <location>
        <begin position="261"/>
        <end position="309"/>
    </location>
</feature>
<keyword evidence="5" id="KW-1185">Reference proteome</keyword>
<feature type="repeat" description="Hemopexin" evidence="2">
    <location>
        <begin position="43"/>
        <end position="92"/>
    </location>
</feature>
<proteinExistence type="predicted"/>
<accession>A0A4Z2CHV9</accession>
<feature type="repeat" description="Hemopexin" evidence="2">
    <location>
        <begin position="139"/>
        <end position="184"/>
    </location>
</feature>
<reference evidence="4 5" key="1">
    <citation type="submission" date="2019-04" db="EMBL/GenBank/DDBJ databases">
        <title>The sequence and de novo assembly of Takifugu bimaculatus genome using PacBio and Hi-C technologies.</title>
        <authorList>
            <person name="Xu P."/>
            <person name="Liu B."/>
            <person name="Zhou Z."/>
        </authorList>
    </citation>
    <scope>NUCLEOTIDE SEQUENCE [LARGE SCALE GENOMIC DNA]</scope>
    <source>
        <strain evidence="4">TB-2018</strain>
        <tissue evidence="4">Muscle</tissue>
    </source>
</reference>
<dbReference type="InterPro" id="IPR018487">
    <property type="entry name" value="Hemopexin-like_repeat"/>
</dbReference>
<feature type="signal peptide" evidence="3">
    <location>
        <begin position="1"/>
        <end position="17"/>
    </location>
</feature>
<dbReference type="AlphaFoldDB" id="A0A4Z2CHV9"/>
<dbReference type="PANTHER" id="PTHR22917">
    <property type="entry name" value="HEMOPEXIN DOMAIN-CONTAINING PROTEIN"/>
    <property type="match status" value="1"/>
</dbReference>
<feature type="repeat" description="Hemopexin" evidence="2">
    <location>
        <begin position="93"/>
        <end position="138"/>
    </location>
</feature>
<evidence type="ECO:0000256" key="2">
    <source>
        <dbReference type="PROSITE-ProRule" id="PRU01011"/>
    </source>
</evidence>
<dbReference type="EMBL" id="SWLE01000001">
    <property type="protein sequence ID" value="TNN03812.1"/>
    <property type="molecule type" value="Genomic_DNA"/>
</dbReference>
<evidence type="ECO:0008006" key="6">
    <source>
        <dbReference type="Google" id="ProtNLM"/>
    </source>
</evidence>
<comment type="caution">
    <text evidence="4">The sequence shown here is derived from an EMBL/GenBank/DDBJ whole genome shotgun (WGS) entry which is preliminary data.</text>
</comment>
<dbReference type="InterPro" id="IPR051298">
    <property type="entry name" value="Heme_transport/Cell_adhesion"/>
</dbReference>
<evidence type="ECO:0000256" key="1">
    <source>
        <dbReference type="ARBA" id="ARBA00022729"/>
    </source>
</evidence>
<sequence>MKLLTQVLCLALAVTWAHWVSMAKQSCQMSPLLSWMTTITWAMWTLLSACTLRNSTDHDHLFFFLDHSVFSYYQHKLEQGYPKKISEVFPGIPDHLDAAVECPHPECEEDSVIFFKGDEIYHYNVRTQAVDEKEFKDMPNCTSAFRFMEHFYCFHGHMFSKFDPKTGEVLGKYPKEARDYFIRCAKFSEESDAVERERCSRVHLDAVTSDNAGNKYAFRGHHFLFKEEANDTLKADTIENAFKELHSDGYPKPLKEELGIEGPIDAAFVCGDHHIAHLIKGQKMYDVDLKSSQRVADNERPISLFQKIDAAICDGEGLKVIVGNHYYHFDSPMLFLAGRALPEQRRVSLELFGCDH</sequence>
<dbReference type="InterPro" id="IPR036375">
    <property type="entry name" value="Hemopexin-like_dom_sf"/>
</dbReference>
<protein>
    <recommendedName>
        <fullName evidence="6">Hemopexin</fullName>
    </recommendedName>
</protein>
<dbReference type="SUPFAM" id="SSF50923">
    <property type="entry name" value="Hemopexin-like domain"/>
    <property type="match status" value="2"/>
</dbReference>
<organism evidence="4 5">
    <name type="scientific">Takifugu bimaculatus</name>
    <dbReference type="NCBI Taxonomy" id="433685"/>
    <lineage>
        <taxon>Eukaryota</taxon>
        <taxon>Metazoa</taxon>
        <taxon>Chordata</taxon>
        <taxon>Craniata</taxon>
        <taxon>Vertebrata</taxon>
        <taxon>Euteleostomi</taxon>
        <taxon>Actinopterygii</taxon>
        <taxon>Neopterygii</taxon>
        <taxon>Teleostei</taxon>
        <taxon>Neoteleostei</taxon>
        <taxon>Acanthomorphata</taxon>
        <taxon>Eupercaria</taxon>
        <taxon>Tetraodontiformes</taxon>
        <taxon>Tetradontoidea</taxon>
        <taxon>Tetraodontidae</taxon>
        <taxon>Takifugu</taxon>
    </lineage>
</organism>